<evidence type="ECO:0000313" key="2">
    <source>
        <dbReference type="EMBL" id="CAA2110234.1"/>
    </source>
</evidence>
<keyword evidence="1" id="KW-0472">Membrane</keyword>
<dbReference type="Gene3D" id="1.20.1250.20">
    <property type="entry name" value="MFS general substrate transporter like domains"/>
    <property type="match status" value="1"/>
</dbReference>
<dbReference type="AlphaFoldDB" id="A0A679JI22"/>
<feature type="transmembrane region" description="Helical" evidence="1">
    <location>
        <begin position="12"/>
        <end position="30"/>
    </location>
</feature>
<name>A0A679JI22_VARPD</name>
<gene>
    <name evidence="2" type="ORF">VVAX_06492</name>
</gene>
<keyword evidence="1" id="KW-1133">Transmembrane helix</keyword>
<dbReference type="SUPFAM" id="SSF103473">
    <property type="entry name" value="MFS general substrate transporter"/>
    <property type="match status" value="1"/>
</dbReference>
<sequence length="137" mass="14592">MLMRSADAKVHQLNLILIALFPVALVLLQTAGTNRALLLAFVVVYGIAHGGWTVVRATSVPQYLGTRATAVSNGTIAFWATVGRIALPAFIAFSWAPGEGSESGGWILLAVAMVGCMSYALAQRIYFRGLRARGQVD</sequence>
<dbReference type="InterPro" id="IPR036259">
    <property type="entry name" value="MFS_trans_sf"/>
</dbReference>
<feature type="transmembrane region" description="Helical" evidence="1">
    <location>
        <begin position="76"/>
        <end position="97"/>
    </location>
</feature>
<keyword evidence="1" id="KW-0812">Transmembrane</keyword>
<evidence type="ECO:0008006" key="3">
    <source>
        <dbReference type="Google" id="ProtNLM"/>
    </source>
</evidence>
<reference evidence="2" key="1">
    <citation type="submission" date="2019-12" db="EMBL/GenBank/DDBJ databases">
        <authorList>
            <person name="Cremers G."/>
        </authorList>
    </citation>
    <scope>NUCLEOTIDE SEQUENCE</scope>
    <source>
        <strain evidence="2">Vvax</strain>
    </source>
</reference>
<dbReference type="EMBL" id="LR743508">
    <property type="protein sequence ID" value="CAA2110234.1"/>
    <property type="molecule type" value="Genomic_DNA"/>
</dbReference>
<feature type="transmembrane region" description="Helical" evidence="1">
    <location>
        <begin position="103"/>
        <end position="122"/>
    </location>
</feature>
<evidence type="ECO:0000256" key="1">
    <source>
        <dbReference type="SAM" id="Phobius"/>
    </source>
</evidence>
<protein>
    <recommendedName>
        <fullName evidence="3">Major facilitator superfamily (MFS) profile domain-containing protein</fullName>
    </recommendedName>
</protein>
<organism evidence="2">
    <name type="scientific">Variovorax paradoxus</name>
    <dbReference type="NCBI Taxonomy" id="34073"/>
    <lineage>
        <taxon>Bacteria</taxon>
        <taxon>Pseudomonadati</taxon>
        <taxon>Pseudomonadota</taxon>
        <taxon>Betaproteobacteria</taxon>
        <taxon>Burkholderiales</taxon>
        <taxon>Comamonadaceae</taxon>
        <taxon>Variovorax</taxon>
    </lineage>
</organism>
<accession>A0A679JI22</accession>
<proteinExistence type="predicted"/>
<feature type="transmembrane region" description="Helical" evidence="1">
    <location>
        <begin position="36"/>
        <end position="55"/>
    </location>
</feature>